<dbReference type="Proteomes" id="UP000011518">
    <property type="component" value="Unassembled WGS sequence"/>
</dbReference>
<name>L9KPB4_TUPCH</name>
<sequence length="121" mass="13773">MKKEDFLEEGNICLILEDDKDVYLVDPALKSLLGSPWWFLTGTYAIAEGYWRSRIFLILLNSEEAEWPIDDQNALLASCRERACVSNECHCGNVWLWIVGSDLPIKMPTNKELGHSISIKA</sequence>
<dbReference type="EMBL" id="KB320723">
    <property type="protein sequence ID" value="ELW64573.1"/>
    <property type="molecule type" value="Genomic_DNA"/>
</dbReference>
<dbReference type="InParanoid" id="L9KPB4"/>
<dbReference type="AlphaFoldDB" id="L9KPB4"/>
<evidence type="ECO:0000313" key="2">
    <source>
        <dbReference type="Proteomes" id="UP000011518"/>
    </source>
</evidence>
<reference evidence="2" key="1">
    <citation type="submission" date="2012-07" db="EMBL/GenBank/DDBJ databases">
        <title>Genome of the Chinese tree shrew, a rising model animal genetically related to primates.</title>
        <authorList>
            <person name="Zhang G."/>
            <person name="Fan Y."/>
            <person name="Yao Y."/>
            <person name="Huang Z."/>
        </authorList>
    </citation>
    <scope>NUCLEOTIDE SEQUENCE [LARGE SCALE GENOMIC DNA]</scope>
</reference>
<reference evidence="2" key="2">
    <citation type="journal article" date="2013" name="Nat. Commun.">
        <title>Genome of the Chinese tree shrew.</title>
        <authorList>
            <person name="Fan Y."/>
            <person name="Huang Z.Y."/>
            <person name="Cao C.C."/>
            <person name="Chen C.S."/>
            <person name="Chen Y.X."/>
            <person name="Fan D.D."/>
            <person name="He J."/>
            <person name="Hou H.L."/>
            <person name="Hu L."/>
            <person name="Hu X.T."/>
            <person name="Jiang X.T."/>
            <person name="Lai R."/>
            <person name="Lang Y.S."/>
            <person name="Liang B."/>
            <person name="Liao S.G."/>
            <person name="Mu D."/>
            <person name="Ma Y.Y."/>
            <person name="Niu Y.Y."/>
            <person name="Sun X.Q."/>
            <person name="Xia J.Q."/>
            <person name="Xiao J."/>
            <person name="Xiong Z.Q."/>
            <person name="Xu L."/>
            <person name="Yang L."/>
            <person name="Zhang Y."/>
            <person name="Zhao W."/>
            <person name="Zhao X.D."/>
            <person name="Zheng Y.T."/>
            <person name="Zhou J.M."/>
            <person name="Zhu Y.B."/>
            <person name="Zhang G.J."/>
            <person name="Wang J."/>
            <person name="Yao Y.G."/>
        </authorList>
    </citation>
    <scope>NUCLEOTIDE SEQUENCE [LARGE SCALE GENOMIC DNA]</scope>
</reference>
<evidence type="ECO:0000313" key="1">
    <source>
        <dbReference type="EMBL" id="ELW64573.1"/>
    </source>
</evidence>
<organism evidence="1 2">
    <name type="scientific">Tupaia chinensis</name>
    <name type="common">Chinese tree shrew</name>
    <name type="synonym">Tupaia belangeri chinensis</name>
    <dbReference type="NCBI Taxonomy" id="246437"/>
    <lineage>
        <taxon>Eukaryota</taxon>
        <taxon>Metazoa</taxon>
        <taxon>Chordata</taxon>
        <taxon>Craniata</taxon>
        <taxon>Vertebrata</taxon>
        <taxon>Euteleostomi</taxon>
        <taxon>Mammalia</taxon>
        <taxon>Eutheria</taxon>
        <taxon>Euarchontoglires</taxon>
        <taxon>Scandentia</taxon>
        <taxon>Tupaiidae</taxon>
        <taxon>Tupaia</taxon>
    </lineage>
</organism>
<protein>
    <submittedName>
        <fullName evidence="1">Uncharacterized protein</fullName>
    </submittedName>
</protein>
<gene>
    <name evidence="1" type="ORF">TREES_T100001525</name>
</gene>
<accession>L9KPB4</accession>
<keyword evidence="2" id="KW-1185">Reference proteome</keyword>
<proteinExistence type="predicted"/>